<evidence type="ECO:0000256" key="7">
    <source>
        <dbReference type="ARBA" id="ARBA00022694"/>
    </source>
</evidence>
<evidence type="ECO:0000256" key="6">
    <source>
        <dbReference type="ARBA" id="ARBA00022679"/>
    </source>
</evidence>
<keyword evidence="16" id="KW-1185">Reference proteome</keyword>
<evidence type="ECO:0000256" key="8">
    <source>
        <dbReference type="ARBA" id="ARBA00022695"/>
    </source>
</evidence>
<comment type="catalytic activity">
    <reaction evidence="12 13">
        <text>L-threonine + hydrogencarbonate + ATP = L-threonylcarbamoyladenylate + diphosphate + H2O</text>
        <dbReference type="Rhea" id="RHEA:36407"/>
        <dbReference type="ChEBI" id="CHEBI:15377"/>
        <dbReference type="ChEBI" id="CHEBI:17544"/>
        <dbReference type="ChEBI" id="CHEBI:30616"/>
        <dbReference type="ChEBI" id="CHEBI:33019"/>
        <dbReference type="ChEBI" id="CHEBI:57926"/>
        <dbReference type="ChEBI" id="CHEBI:73682"/>
        <dbReference type="EC" id="2.7.7.87"/>
    </reaction>
</comment>
<dbReference type="EC" id="2.7.7.87" evidence="3 13"/>
<dbReference type="Gene3D" id="3.90.870.10">
    <property type="entry name" value="DHBP synthase"/>
    <property type="match status" value="1"/>
</dbReference>
<gene>
    <name evidence="15" type="ORF">J2Z32_003607</name>
</gene>
<evidence type="ECO:0000256" key="12">
    <source>
        <dbReference type="ARBA" id="ARBA00048366"/>
    </source>
</evidence>
<keyword evidence="6 13" id="KW-0808">Transferase</keyword>
<evidence type="ECO:0000256" key="10">
    <source>
        <dbReference type="ARBA" id="ARBA00022840"/>
    </source>
</evidence>
<dbReference type="EMBL" id="JAGGKG010000020">
    <property type="protein sequence ID" value="MBP1906942.1"/>
    <property type="molecule type" value="Genomic_DNA"/>
</dbReference>
<reference evidence="15 16" key="1">
    <citation type="submission" date="2021-03" db="EMBL/GenBank/DDBJ databases">
        <title>Genomic Encyclopedia of Type Strains, Phase IV (KMG-IV): sequencing the most valuable type-strain genomes for metagenomic binning, comparative biology and taxonomic classification.</title>
        <authorList>
            <person name="Goeker M."/>
        </authorList>
    </citation>
    <scope>NUCLEOTIDE SEQUENCE [LARGE SCALE GENOMIC DNA]</scope>
    <source>
        <strain evidence="15 16">DSM 14349</strain>
    </source>
</reference>
<evidence type="ECO:0000256" key="2">
    <source>
        <dbReference type="ARBA" id="ARBA00007663"/>
    </source>
</evidence>
<evidence type="ECO:0000256" key="5">
    <source>
        <dbReference type="ARBA" id="ARBA00022490"/>
    </source>
</evidence>
<evidence type="ECO:0000313" key="15">
    <source>
        <dbReference type="EMBL" id="MBP1906942.1"/>
    </source>
</evidence>
<dbReference type="PIRSF" id="PIRSF004930">
    <property type="entry name" value="Tln_factor_SUA5"/>
    <property type="match status" value="1"/>
</dbReference>
<dbReference type="Pfam" id="PF01300">
    <property type="entry name" value="Sua5_yciO_yrdC"/>
    <property type="match status" value="1"/>
</dbReference>
<evidence type="ECO:0000256" key="13">
    <source>
        <dbReference type="PIRNR" id="PIRNR004930"/>
    </source>
</evidence>
<dbReference type="Pfam" id="PF03481">
    <property type="entry name" value="Sua5_C"/>
    <property type="match status" value="1"/>
</dbReference>
<accession>A0ABS4FWL1</accession>
<dbReference type="SUPFAM" id="SSF55821">
    <property type="entry name" value="YrdC/RibB"/>
    <property type="match status" value="1"/>
</dbReference>
<dbReference type="InterPro" id="IPR017945">
    <property type="entry name" value="DHBP_synth_RibB-like_a/b_dom"/>
</dbReference>
<dbReference type="GO" id="GO:0061710">
    <property type="term" value="F:L-threonylcarbamoyladenylate synthase"/>
    <property type="evidence" value="ECO:0007669"/>
    <property type="project" value="UniProtKB-EC"/>
</dbReference>
<dbReference type="InterPro" id="IPR038385">
    <property type="entry name" value="Sua5/YwlC_C"/>
</dbReference>
<dbReference type="Gene3D" id="3.40.50.11030">
    <property type="entry name" value="Threonylcarbamoyl-AMP synthase, C-terminal domain"/>
    <property type="match status" value="1"/>
</dbReference>
<dbReference type="Proteomes" id="UP001519272">
    <property type="component" value="Unassembled WGS sequence"/>
</dbReference>
<keyword evidence="10 13" id="KW-0067">ATP-binding</keyword>
<feature type="domain" description="YrdC-like" evidence="14">
    <location>
        <begin position="61"/>
        <end position="249"/>
    </location>
</feature>
<dbReference type="PROSITE" id="PS51163">
    <property type="entry name" value="YRDC"/>
    <property type="match status" value="1"/>
</dbReference>
<comment type="similarity">
    <text evidence="2 13">Belongs to the SUA5 family.</text>
</comment>
<keyword evidence="8 13" id="KW-0548">Nucleotidyltransferase</keyword>
<dbReference type="InterPro" id="IPR010923">
    <property type="entry name" value="T(6)A37_SUA5"/>
</dbReference>
<dbReference type="NCBIfam" id="TIGR00057">
    <property type="entry name" value="L-threonylcarbamoyladenylate synthase"/>
    <property type="match status" value="1"/>
</dbReference>
<dbReference type="PANTHER" id="PTHR17490">
    <property type="entry name" value="SUA5"/>
    <property type="match status" value="1"/>
</dbReference>
<comment type="subcellular location">
    <subcellularLocation>
        <location evidence="1 13">Cytoplasm</location>
    </subcellularLocation>
</comment>
<dbReference type="PANTHER" id="PTHR17490:SF16">
    <property type="entry name" value="THREONYLCARBAMOYL-AMP SYNTHASE"/>
    <property type="match status" value="1"/>
</dbReference>
<comment type="caution">
    <text evidence="15">The sequence shown here is derived from an EMBL/GenBank/DDBJ whole genome shotgun (WGS) entry which is preliminary data.</text>
</comment>
<dbReference type="RefSeq" id="WP_245251581.1">
    <property type="nucleotide sequence ID" value="NZ_JAGGKG010000020.1"/>
</dbReference>
<evidence type="ECO:0000256" key="4">
    <source>
        <dbReference type="ARBA" id="ARBA00015492"/>
    </source>
</evidence>
<proteinExistence type="inferred from homology"/>
<sequence>MTSTDNNGEQYNFKAVDKQGWGETHWWNVLPLVSSFDLSYEGEGHDENYVDDSSGELEDARAAMLEAAEVLAHGGTVAFPTETVYGLGADARNTEAVQRIFTAKGRPADNPLIVHIAKKEQLAELVMGINKTEEVLIQHFWPGPLTLVLPVKQGAVSPLVTAGLSTVAVRMPDHEIALQLIAASNCPIAAPSANRSGRPSPTKARHVGEDLAGSISGIVDGGATGVGVESTVVQVEKEGNITILRPGGITIEQLSALQLGEVKLDPALLVDTTNLNPDGTLQNDIKSFFMENASNKNQEQASVTPKSPGMKYKHYAPRGQLYIVRGEDPNQISTYIQAGLARAKAQQEKTGVIAFEEQIANYDADVVVSLGAMKHLETAAHRLYDALRTMDEQEVTFILAEGCSEQGVGAAIMNRLLKAAGHRIVDL</sequence>
<keyword evidence="7 13" id="KW-0819">tRNA processing</keyword>
<keyword evidence="9 13" id="KW-0547">Nucleotide-binding</keyword>
<evidence type="ECO:0000256" key="3">
    <source>
        <dbReference type="ARBA" id="ARBA00012584"/>
    </source>
</evidence>
<dbReference type="InterPro" id="IPR050156">
    <property type="entry name" value="TC-AMP_synthase_SUA5"/>
</dbReference>
<evidence type="ECO:0000256" key="9">
    <source>
        <dbReference type="ARBA" id="ARBA00022741"/>
    </source>
</evidence>
<protein>
    <recommendedName>
        <fullName evidence="4 13">Threonylcarbamoyl-AMP synthase</fullName>
        <shortName evidence="13">TC-AMP synthase</shortName>
        <ecNumber evidence="3 13">2.7.7.87</ecNumber>
    </recommendedName>
    <alternativeName>
        <fullName evidence="11 13">L-threonylcarbamoyladenylate synthase</fullName>
    </alternativeName>
</protein>
<dbReference type="InterPro" id="IPR005145">
    <property type="entry name" value="Sua5_C"/>
</dbReference>
<evidence type="ECO:0000313" key="16">
    <source>
        <dbReference type="Proteomes" id="UP001519272"/>
    </source>
</evidence>
<dbReference type="InterPro" id="IPR006070">
    <property type="entry name" value="Sua5-like_dom"/>
</dbReference>
<name>A0ABS4FWL1_9BACL</name>
<comment type="function">
    <text evidence="13">Required for the formation of a threonylcarbamoyl group on adenosine at position 37 (t(6)A37) in tRNAs that read codons beginning with adenine.</text>
</comment>
<evidence type="ECO:0000256" key="11">
    <source>
        <dbReference type="ARBA" id="ARBA00029774"/>
    </source>
</evidence>
<evidence type="ECO:0000259" key="14">
    <source>
        <dbReference type="PROSITE" id="PS51163"/>
    </source>
</evidence>
<organism evidence="15 16">
    <name type="scientific">Paenibacillus turicensis</name>
    <dbReference type="NCBI Taxonomy" id="160487"/>
    <lineage>
        <taxon>Bacteria</taxon>
        <taxon>Bacillati</taxon>
        <taxon>Bacillota</taxon>
        <taxon>Bacilli</taxon>
        <taxon>Bacillales</taxon>
        <taxon>Paenibacillaceae</taxon>
        <taxon>Paenibacillus</taxon>
    </lineage>
</organism>
<evidence type="ECO:0000256" key="1">
    <source>
        <dbReference type="ARBA" id="ARBA00004496"/>
    </source>
</evidence>
<keyword evidence="5 13" id="KW-0963">Cytoplasm</keyword>